<keyword evidence="2" id="KW-1185">Reference proteome</keyword>
<evidence type="ECO:0000313" key="1">
    <source>
        <dbReference type="EMBL" id="EMS35357.1"/>
    </source>
</evidence>
<dbReference type="Proteomes" id="UP000010953">
    <property type="component" value="Unassembled WGS sequence"/>
</dbReference>
<gene>
    <name evidence="1" type="ORF">C943_00130</name>
</gene>
<protein>
    <submittedName>
        <fullName evidence="1">Uncharacterized protein</fullName>
    </submittedName>
</protein>
<name>M7Y3Q4_9BACT</name>
<dbReference type="EMBL" id="AMZY02000001">
    <property type="protein sequence ID" value="EMS35357.1"/>
    <property type="molecule type" value="Genomic_DNA"/>
</dbReference>
<dbReference type="InParanoid" id="M7Y3Q4"/>
<comment type="caution">
    <text evidence="1">The sequence shown here is derived from an EMBL/GenBank/DDBJ whole genome shotgun (WGS) entry which is preliminary data.</text>
</comment>
<accession>M7Y3Q4</accession>
<sequence>MIVFRIQINPCSKTKKPRKATVFAFFAFYDVQMVTPN</sequence>
<dbReference type="AlphaFoldDB" id="M7Y3Q4"/>
<proteinExistence type="predicted"/>
<reference evidence="1" key="1">
    <citation type="submission" date="2013-01" db="EMBL/GenBank/DDBJ databases">
        <title>Genome assembly of Mariniradius saccharolyticus AK6.</title>
        <authorList>
            <person name="Vaidya B."/>
            <person name="Khatri I."/>
            <person name="Tanuku N.R.S."/>
            <person name="Subramanian S."/>
            <person name="Pinnaka A."/>
        </authorList>
    </citation>
    <scope>NUCLEOTIDE SEQUENCE [LARGE SCALE GENOMIC DNA]</scope>
    <source>
        <strain evidence="1">AK6</strain>
    </source>
</reference>
<organism evidence="1 2">
    <name type="scientific">Mariniradius saccharolyticus AK6</name>
    <dbReference type="NCBI Taxonomy" id="1239962"/>
    <lineage>
        <taxon>Bacteria</taxon>
        <taxon>Pseudomonadati</taxon>
        <taxon>Bacteroidota</taxon>
        <taxon>Cytophagia</taxon>
        <taxon>Cytophagales</taxon>
        <taxon>Cyclobacteriaceae</taxon>
        <taxon>Mariniradius</taxon>
    </lineage>
</organism>
<evidence type="ECO:0000313" key="2">
    <source>
        <dbReference type="Proteomes" id="UP000010953"/>
    </source>
</evidence>